<proteinExistence type="predicted"/>
<dbReference type="Proteomes" id="UP000254640">
    <property type="component" value="Unassembled WGS sequence"/>
</dbReference>
<dbReference type="PRINTS" id="PR00038">
    <property type="entry name" value="HTHLUXR"/>
</dbReference>
<feature type="domain" description="HTH luxR-type" evidence="4">
    <location>
        <begin position="1"/>
        <end position="52"/>
    </location>
</feature>
<dbReference type="PANTHER" id="PTHR44688">
    <property type="entry name" value="DNA-BINDING TRANSCRIPTIONAL ACTIVATOR DEVR_DOSR"/>
    <property type="match status" value="1"/>
</dbReference>
<evidence type="ECO:0000313" key="6">
    <source>
        <dbReference type="Proteomes" id="UP000254640"/>
    </source>
</evidence>
<dbReference type="GO" id="GO:0006355">
    <property type="term" value="P:regulation of DNA-templated transcription"/>
    <property type="evidence" value="ECO:0007669"/>
    <property type="project" value="InterPro"/>
</dbReference>
<accession>A0A379ADE1</accession>
<dbReference type="InterPro" id="IPR016032">
    <property type="entry name" value="Sig_transdc_resp-reg_C-effctor"/>
</dbReference>
<evidence type="ECO:0000313" key="5">
    <source>
        <dbReference type="EMBL" id="SUB15608.1"/>
    </source>
</evidence>
<dbReference type="SMART" id="SM00421">
    <property type="entry name" value="HTH_LUXR"/>
    <property type="match status" value="1"/>
</dbReference>
<dbReference type="SUPFAM" id="SSF46894">
    <property type="entry name" value="C-terminal effector domain of the bipartite response regulators"/>
    <property type="match status" value="1"/>
</dbReference>
<keyword evidence="6" id="KW-1185">Reference proteome</keyword>
<evidence type="ECO:0000256" key="2">
    <source>
        <dbReference type="ARBA" id="ARBA00023125"/>
    </source>
</evidence>
<name>A0A379ADE1_ENTAG</name>
<reference evidence="5 6" key="1">
    <citation type="submission" date="2018-06" db="EMBL/GenBank/DDBJ databases">
        <authorList>
            <consortium name="Pathogen Informatics"/>
            <person name="Doyle S."/>
        </authorList>
    </citation>
    <scope>NUCLEOTIDE SEQUENCE [LARGE SCALE GENOMIC DNA]</scope>
    <source>
        <strain evidence="5 6">NCTC9381</strain>
    </source>
</reference>
<keyword evidence="3" id="KW-0804">Transcription</keyword>
<dbReference type="GO" id="GO:0003677">
    <property type="term" value="F:DNA binding"/>
    <property type="evidence" value="ECO:0007669"/>
    <property type="project" value="UniProtKB-KW"/>
</dbReference>
<dbReference type="PROSITE" id="PS50043">
    <property type="entry name" value="HTH_LUXR_2"/>
    <property type="match status" value="1"/>
</dbReference>
<protein>
    <submittedName>
        <fullName evidence="5">Response regulator protein vraR</fullName>
    </submittedName>
</protein>
<dbReference type="PROSITE" id="PS00622">
    <property type="entry name" value="HTH_LUXR_1"/>
    <property type="match status" value="1"/>
</dbReference>
<gene>
    <name evidence="5" type="primary">vraR</name>
    <name evidence="5" type="ORF">NCTC9381_01495</name>
</gene>
<dbReference type="PANTHER" id="PTHR44688:SF16">
    <property type="entry name" value="DNA-BINDING TRANSCRIPTIONAL ACTIVATOR DEVR_DOSR"/>
    <property type="match status" value="1"/>
</dbReference>
<organism evidence="5 6">
    <name type="scientific">Enterobacter agglomerans</name>
    <name type="common">Erwinia herbicola</name>
    <name type="synonym">Pantoea agglomerans</name>
    <dbReference type="NCBI Taxonomy" id="549"/>
    <lineage>
        <taxon>Bacteria</taxon>
        <taxon>Pseudomonadati</taxon>
        <taxon>Pseudomonadota</taxon>
        <taxon>Gammaproteobacteria</taxon>
        <taxon>Enterobacterales</taxon>
        <taxon>Erwiniaceae</taxon>
        <taxon>Pantoea</taxon>
        <taxon>Pantoea agglomerans group</taxon>
    </lineage>
</organism>
<keyword evidence="1" id="KW-0805">Transcription regulation</keyword>
<dbReference type="AlphaFoldDB" id="A0A379ADE1"/>
<dbReference type="InterPro" id="IPR000792">
    <property type="entry name" value="Tscrpt_reg_LuxR_C"/>
</dbReference>
<dbReference type="Pfam" id="PF00196">
    <property type="entry name" value="GerE"/>
    <property type="match status" value="1"/>
</dbReference>
<dbReference type="CDD" id="cd06170">
    <property type="entry name" value="LuxR_C_like"/>
    <property type="match status" value="1"/>
</dbReference>
<sequence length="53" mass="6096">MLQEVARGLSNKEVAAILHISEETVKVHIRNLLRKLDVRSRVAATVMWLESRK</sequence>
<evidence type="ECO:0000256" key="3">
    <source>
        <dbReference type="ARBA" id="ARBA00023163"/>
    </source>
</evidence>
<dbReference type="Gene3D" id="1.10.10.10">
    <property type="entry name" value="Winged helix-like DNA-binding domain superfamily/Winged helix DNA-binding domain"/>
    <property type="match status" value="1"/>
</dbReference>
<keyword evidence="2" id="KW-0238">DNA-binding</keyword>
<evidence type="ECO:0000259" key="4">
    <source>
        <dbReference type="PROSITE" id="PS50043"/>
    </source>
</evidence>
<dbReference type="EMBL" id="UGSO01000001">
    <property type="protein sequence ID" value="SUB15608.1"/>
    <property type="molecule type" value="Genomic_DNA"/>
</dbReference>
<evidence type="ECO:0000256" key="1">
    <source>
        <dbReference type="ARBA" id="ARBA00023015"/>
    </source>
</evidence>
<dbReference type="InterPro" id="IPR036388">
    <property type="entry name" value="WH-like_DNA-bd_sf"/>
</dbReference>